<evidence type="ECO:0000256" key="3">
    <source>
        <dbReference type="ARBA" id="ARBA00023015"/>
    </source>
</evidence>
<evidence type="ECO:0000259" key="6">
    <source>
        <dbReference type="PROSITE" id="PS50949"/>
    </source>
</evidence>
<dbReference type="InterPro" id="IPR015421">
    <property type="entry name" value="PyrdxlP-dep_Trfase_major"/>
</dbReference>
<evidence type="ECO:0000256" key="2">
    <source>
        <dbReference type="ARBA" id="ARBA00022898"/>
    </source>
</evidence>
<dbReference type="Gene3D" id="1.10.10.10">
    <property type="entry name" value="Winged helix-like DNA-binding domain superfamily/Winged helix DNA-binding domain"/>
    <property type="match status" value="1"/>
</dbReference>
<evidence type="ECO:0000256" key="5">
    <source>
        <dbReference type="ARBA" id="ARBA00023163"/>
    </source>
</evidence>
<keyword evidence="2" id="KW-0663">Pyridoxal phosphate</keyword>
<dbReference type="GO" id="GO:0030170">
    <property type="term" value="F:pyridoxal phosphate binding"/>
    <property type="evidence" value="ECO:0007669"/>
    <property type="project" value="InterPro"/>
</dbReference>
<dbReference type="PROSITE" id="PS50949">
    <property type="entry name" value="HTH_GNTR"/>
    <property type="match status" value="1"/>
</dbReference>
<dbReference type="InterPro" id="IPR051446">
    <property type="entry name" value="HTH_trans_reg/aminotransferase"/>
</dbReference>
<dbReference type="RefSeq" id="WP_053010333.1">
    <property type="nucleotide sequence ID" value="NZ_CWJI01000018.1"/>
</dbReference>
<dbReference type="Proteomes" id="UP000043316">
    <property type="component" value="Unassembled WGS sequence"/>
</dbReference>
<dbReference type="EMBL" id="CWJI01000018">
    <property type="protein sequence ID" value="CRY56915.1"/>
    <property type="molecule type" value="Genomic_DNA"/>
</dbReference>
<keyword evidence="3" id="KW-0805">Transcription regulation</keyword>
<dbReference type="Gene3D" id="3.40.640.10">
    <property type="entry name" value="Type I PLP-dependent aspartate aminotransferase-like (Major domain)"/>
    <property type="match status" value="1"/>
</dbReference>
<sequence>MLRLKINKNDNIQNQIVKGIIELTNKGDLKFGDHLPSITAMSDSLLISRTSVIGAYEKLVKLGIIQSKERSGYFISTIIDDNQGTRSTTKVMFKEKAGNKPQQDRIYHARDVRIPDVFVRNFFTEIRLRKNSMTEPLDIRQLMSDMLLSMRRIKANYSTSIITKNVISFLLTVAVAIKKRTPSPTIILEYPCYNKVHDIFSSLGFKIILVPVDQHGLQVENLESLSADCIYLTPAHQFPTGALLSQERRDYLAAWCQKNHVWLIEDDSLSLMNLSEKTSSPIYVSHPSEKNIYVSSMALILGSENGASIGLLPADLYPEISQLENILYSEDSVLSYRLVSNYLHSNRVIRDIANLAHKRRKKYQLATEGLRRAFGHPQIWGIPRSIYFSFLIPPGITVDHDKFPSHLIPMSTIFDTFGFSWLGKRIIYPFAALEMDQIKLINDYFLKIAQEQ</sequence>
<protein>
    <submittedName>
        <fullName evidence="7">GntR family transcriptional regulator</fullName>
    </submittedName>
</protein>
<keyword evidence="4" id="KW-0238">DNA-binding</keyword>
<dbReference type="Pfam" id="PF00392">
    <property type="entry name" value="GntR"/>
    <property type="match status" value="1"/>
</dbReference>
<evidence type="ECO:0000256" key="1">
    <source>
        <dbReference type="ARBA" id="ARBA00005384"/>
    </source>
</evidence>
<evidence type="ECO:0000313" key="8">
    <source>
        <dbReference type="Proteomes" id="UP000043316"/>
    </source>
</evidence>
<reference evidence="8" key="1">
    <citation type="submission" date="2015-03" db="EMBL/GenBank/DDBJ databases">
        <authorList>
            <consortium name="Pathogen Informatics"/>
        </authorList>
    </citation>
    <scope>NUCLEOTIDE SEQUENCE [LARGE SCALE GENOMIC DNA]</scope>
    <source>
        <strain evidence="8">R148</strain>
    </source>
</reference>
<keyword evidence="5" id="KW-0804">Transcription</keyword>
<dbReference type="InterPro" id="IPR036388">
    <property type="entry name" value="WH-like_DNA-bd_sf"/>
</dbReference>
<dbReference type="Pfam" id="PF00155">
    <property type="entry name" value="Aminotran_1_2"/>
    <property type="match status" value="1"/>
</dbReference>
<dbReference type="SMART" id="SM00345">
    <property type="entry name" value="HTH_GNTR"/>
    <property type="match status" value="1"/>
</dbReference>
<proteinExistence type="inferred from homology"/>
<accession>A0A0H5M0R3</accession>
<dbReference type="SUPFAM" id="SSF46785">
    <property type="entry name" value="Winged helix' DNA-binding domain"/>
    <property type="match status" value="1"/>
</dbReference>
<dbReference type="AlphaFoldDB" id="A0A0H5M0R3"/>
<dbReference type="InterPro" id="IPR036390">
    <property type="entry name" value="WH_DNA-bd_sf"/>
</dbReference>
<comment type="similarity">
    <text evidence="1">In the C-terminal section; belongs to the class-I pyridoxal-phosphate-dependent aminotransferase family.</text>
</comment>
<dbReference type="InterPro" id="IPR004839">
    <property type="entry name" value="Aminotransferase_I/II_large"/>
</dbReference>
<dbReference type="PANTHER" id="PTHR46577:SF1">
    <property type="entry name" value="HTH-TYPE TRANSCRIPTIONAL REGULATORY PROTEIN GABR"/>
    <property type="match status" value="1"/>
</dbReference>
<gene>
    <name evidence="7" type="primary">gabR_2</name>
    <name evidence="7" type="ORF">ERS008476_03962</name>
</gene>
<organism evidence="7 8">
    <name type="scientific">Yersinia intermedia</name>
    <dbReference type="NCBI Taxonomy" id="631"/>
    <lineage>
        <taxon>Bacteria</taxon>
        <taxon>Pseudomonadati</taxon>
        <taxon>Pseudomonadota</taxon>
        <taxon>Gammaproteobacteria</taxon>
        <taxon>Enterobacterales</taxon>
        <taxon>Yersiniaceae</taxon>
        <taxon>Yersinia</taxon>
    </lineage>
</organism>
<evidence type="ECO:0000313" key="7">
    <source>
        <dbReference type="EMBL" id="CRY56915.1"/>
    </source>
</evidence>
<dbReference type="PANTHER" id="PTHR46577">
    <property type="entry name" value="HTH-TYPE TRANSCRIPTIONAL REGULATORY PROTEIN GABR"/>
    <property type="match status" value="1"/>
</dbReference>
<name>A0A0H5M0R3_YERIN</name>
<dbReference type="SUPFAM" id="SSF53383">
    <property type="entry name" value="PLP-dependent transferases"/>
    <property type="match status" value="1"/>
</dbReference>
<dbReference type="InterPro" id="IPR015424">
    <property type="entry name" value="PyrdxlP-dep_Trfase"/>
</dbReference>
<dbReference type="InterPro" id="IPR000524">
    <property type="entry name" value="Tscrpt_reg_HTH_GntR"/>
</dbReference>
<dbReference type="GO" id="GO:0003677">
    <property type="term" value="F:DNA binding"/>
    <property type="evidence" value="ECO:0007669"/>
    <property type="project" value="UniProtKB-KW"/>
</dbReference>
<evidence type="ECO:0000256" key="4">
    <source>
        <dbReference type="ARBA" id="ARBA00023125"/>
    </source>
</evidence>
<dbReference type="GO" id="GO:0003700">
    <property type="term" value="F:DNA-binding transcription factor activity"/>
    <property type="evidence" value="ECO:0007669"/>
    <property type="project" value="InterPro"/>
</dbReference>
<feature type="domain" description="HTH gntR-type" evidence="6">
    <location>
        <begin position="10"/>
        <end position="78"/>
    </location>
</feature>